<dbReference type="GO" id="GO:0016787">
    <property type="term" value="F:hydrolase activity"/>
    <property type="evidence" value="ECO:0007669"/>
    <property type="project" value="UniProtKB-KW"/>
</dbReference>
<evidence type="ECO:0000256" key="1">
    <source>
        <dbReference type="ARBA" id="ARBA00004442"/>
    </source>
</evidence>
<feature type="site" description="Critical for activity" evidence="3">
    <location>
        <position position="147"/>
    </location>
</feature>
<dbReference type="InterPro" id="IPR011250">
    <property type="entry name" value="OMP/PagP_B-barrel"/>
</dbReference>
<dbReference type="SUPFAM" id="SSF56925">
    <property type="entry name" value="OMPA-like"/>
    <property type="match status" value="1"/>
</dbReference>
<dbReference type="AlphaFoldDB" id="A0A2N8KC18"/>
<evidence type="ECO:0000256" key="3">
    <source>
        <dbReference type="PIRSR" id="PIRSR029681-2"/>
    </source>
</evidence>
<comment type="caution">
    <text evidence="5">The sequence shown here is derived from an EMBL/GenBank/DDBJ whole genome shotgun (WGS) entry which is preliminary data.</text>
</comment>
<dbReference type="Gene3D" id="2.40.160.20">
    <property type="match status" value="1"/>
</dbReference>
<dbReference type="Pfam" id="PF09411">
    <property type="entry name" value="PagL"/>
    <property type="match status" value="1"/>
</dbReference>
<keyword evidence="5" id="KW-0378">Hydrolase</keyword>
<name>A0A2N8KC18_9BURK</name>
<organism evidence="5 6">
    <name type="scientific">Achromobacter pulmonis</name>
    <dbReference type="NCBI Taxonomy" id="1389932"/>
    <lineage>
        <taxon>Bacteria</taxon>
        <taxon>Pseudomonadati</taxon>
        <taxon>Pseudomonadota</taxon>
        <taxon>Betaproteobacteria</taxon>
        <taxon>Burkholderiales</taxon>
        <taxon>Alcaligenaceae</taxon>
        <taxon>Achromobacter</taxon>
    </lineage>
</organism>
<dbReference type="InterPro" id="IPR018550">
    <property type="entry name" value="Lipid-A_deacylase-rel"/>
</dbReference>
<protein>
    <submittedName>
        <fullName evidence="5">Acyloxyacyl hydrolase</fullName>
    </submittedName>
</protein>
<dbReference type="PIRSF" id="PIRSF029681">
    <property type="entry name" value="PagL"/>
    <property type="match status" value="1"/>
</dbReference>
<dbReference type="EMBL" id="POQS01000008">
    <property type="protein sequence ID" value="PND30957.1"/>
    <property type="molecule type" value="Genomic_DNA"/>
</dbReference>
<evidence type="ECO:0000256" key="2">
    <source>
        <dbReference type="PIRSR" id="PIRSR029681-1"/>
    </source>
</evidence>
<proteinExistence type="predicted"/>
<accession>A0A2N8KC18</accession>
<evidence type="ECO:0000256" key="4">
    <source>
        <dbReference type="SAM" id="SignalP"/>
    </source>
</evidence>
<evidence type="ECO:0000313" key="5">
    <source>
        <dbReference type="EMBL" id="PND30957.1"/>
    </source>
</evidence>
<dbReference type="Proteomes" id="UP000235994">
    <property type="component" value="Unassembled WGS sequence"/>
</dbReference>
<keyword evidence="4" id="KW-0732">Signal</keyword>
<sequence length="168" mass="18133">MILGGALALGLAAGPVAAAEVSGALGVTGQGDMTFRASLAQAWDKSWWQSETGQLSGYWDAAYTYWEGGDDYSGAHSLSFSPVFTYEFSGWRYTPYVEAGIGVAFFSKTDVGEQQLGSSFNFENRIGAGLKLPHEQKVGIRAIHYSNAGIKQPNDGIESYSLFYNKAF</sequence>
<feature type="active site" description="Charge relay system" evidence="2">
    <location>
        <position position="144"/>
    </location>
</feature>
<feature type="active site" description="Charge relay system" evidence="2">
    <location>
        <position position="146"/>
    </location>
</feature>
<feature type="chain" id="PRO_5014686139" evidence="4">
    <location>
        <begin position="19"/>
        <end position="168"/>
    </location>
</feature>
<gene>
    <name evidence="5" type="ORF">C1I89_28020</name>
</gene>
<evidence type="ECO:0000313" key="6">
    <source>
        <dbReference type="Proteomes" id="UP000235994"/>
    </source>
</evidence>
<keyword evidence="6" id="KW-1185">Reference proteome</keyword>
<comment type="subcellular location">
    <subcellularLocation>
        <location evidence="1">Cell outer membrane</location>
    </subcellularLocation>
</comment>
<feature type="signal peptide" evidence="4">
    <location>
        <begin position="1"/>
        <end position="18"/>
    </location>
</feature>
<feature type="active site" description="Charge relay system" evidence="2">
    <location>
        <position position="158"/>
    </location>
</feature>
<dbReference type="GO" id="GO:0009279">
    <property type="term" value="C:cell outer membrane"/>
    <property type="evidence" value="ECO:0007669"/>
    <property type="project" value="UniProtKB-SubCell"/>
</dbReference>
<reference evidence="5 6" key="1">
    <citation type="submission" date="2018-01" db="EMBL/GenBank/DDBJ databases">
        <title>The draft genome of an aniline degradation strain ANB-1.</title>
        <authorList>
            <person name="Zhang L."/>
            <person name="Jiang J."/>
        </authorList>
    </citation>
    <scope>NUCLEOTIDE SEQUENCE [LARGE SCALE GENOMIC DNA]</scope>
    <source>
        <strain evidence="5 6">ANB-1</strain>
    </source>
</reference>